<proteinExistence type="predicted"/>
<keyword evidence="1" id="KW-0472">Membrane</keyword>
<dbReference type="EMBL" id="AM778957">
    <property type="protein sequence ID" value="CAO91385.1"/>
    <property type="molecule type" value="Genomic_DNA"/>
</dbReference>
<dbReference type="AlphaFoldDB" id="A8YMF8"/>
<evidence type="ECO:0000313" key="2">
    <source>
        <dbReference type="EMBL" id="CAO91385.1"/>
    </source>
</evidence>
<evidence type="ECO:0000256" key="1">
    <source>
        <dbReference type="SAM" id="Phobius"/>
    </source>
</evidence>
<reference evidence="2" key="1">
    <citation type="submission" date="2007-08" db="EMBL/GenBank/DDBJ databases">
        <authorList>
            <person name="Frangeul L."/>
        </authorList>
    </citation>
    <scope>NUCLEOTIDE SEQUENCE</scope>
    <source>
        <strain evidence="2">PCC 7806</strain>
    </source>
</reference>
<name>A8YMF8_MICA7</name>
<keyword evidence="1" id="KW-0812">Transmembrane</keyword>
<gene>
    <name evidence="2" type="ORF">IPF_6011</name>
</gene>
<feature type="transmembrane region" description="Helical" evidence="1">
    <location>
        <begin position="16"/>
        <end position="35"/>
    </location>
</feature>
<keyword evidence="1" id="KW-1133">Transmembrane helix</keyword>
<organism evidence="2">
    <name type="scientific">Microcystis aeruginosa (strain PCC 7806)</name>
    <dbReference type="NCBI Taxonomy" id="267872"/>
    <lineage>
        <taxon>Bacteria</taxon>
        <taxon>Bacillati</taxon>
        <taxon>Cyanobacteriota</taxon>
        <taxon>Cyanophyceae</taxon>
        <taxon>Oscillatoriophycideae</taxon>
        <taxon>Chroococcales</taxon>
        <taxon>Microcystaceae</taxon>
        <taxon>Microcystis</taxon>
    </lineage>
</organism>
<accession>A8YMF8</accession>
<protein>
    <submittedName>
        <fullName evidence="2">Uncharacterized protein</fullName>
    </submittedName>
</protein>
<sequence>MPYRLANPHWTDLFNISIYLPGFVKKFIKIFYFGIERRYKQGNRGIKEKNLWIIAHKTGTLFKKIREFVRL</sequence>